<protein>
    <submittedName>
        <fullName evidence="2">Type II secretion system protein</fullName>
    </submittedName>
</protein>
<organism evidence="2 3">
    <name type="scientific">Nocardioides marmoriginsengisoli</name>
    <dbReference type="NCBI Taxonomy" id="661483"/>
    <lineage>
        <taxon>Bacteria</taxon>
        <taxon>Bacillati</taxon>
        <taxon>Actinomycetota</taxon>
        <taxon>Actinomycetes</taxon>
        <taxon>Propionibacteriales</taxon>
        <taxon>Nocardioidaceae</taxon>
        <taxon>Nocardioides</taxon>
    </lineage>
</organism>
<dbReference type="Proteomes" id="UP000267128">
    <property type="component" value="Unassembled WGS sequence"/>
</dbReference>
<keyword evidence="1" id="KW-1133">Transmembrane helix</keyword>
<dbReference type="OrthoDB" id="3629569at2"/>
<proteinExistence type="predicted"/>
<dbReference type="RefSeq" id="WP_123227690.1">
    <property type="nucleotide sequence ID" value="NZ_RJSE01000007.1"/>
</dbReference>
<evidence type="ECO:0000313" key="3">
    <source>
        <dbReference type="Proteomes" id="UP000267128"/>
    </source>
</evidence>
<dbReference type="EMBL" id="RJSE01000007">
    <property type="protein sequence ID" value="RNL62394.1"/>
    <property type="molecule type" value="Genomic_DNA"/>
</dbReference>
<gene>
    <name evidence="2" type="ORF">EFK50_11505</name>
</gene>
<comment type="caution">
    <text evidence="2">The sequence shown here is derived from an EMBL/GenBank/DDBJ whole genome shotgun (WGS) entry which is preliminary data.</text>
</comment>
<name>A0A3N0CG13_9ACTN</name>
<keyword evidence="3" id="KW-1185">Reference proteome</keyword>
<feature type="transmembrane region" description="Helical" evidence="1">
    <location>
        <begin position="17"/>
        <end position="37"/>
    </location>
</feature>
<dbReference type="Pfam" id="PF07963">
    <property type="entry name" value="N_methyl"/>
    <property type="match status" value="1"/>
</dbReference>
<keyword evidence="1" id="KW-0812">Transmembrane</keyword>
<evidence type="ECO:0000256" key="1">
    <source>
        <dbReference type="SAM" id="Phobius"/>
    </source>
</evidence>
<dbReference type="InterPro" id="IPR012902">
    <property type="entry name" value="N_methyl_site"/>
</dbReference>
<evidence type="ECO:0000313" key="2">
    <source>
        <dbReference type="EMBL" id="RNL62394.1"/>
    </source>
</evidence>
<reference evidence="2 3" key="1">
    <citation type="submission" date="2018-11" db="EMBL/GenBank/DDBJ databases">
        <authorList>
            <person name="Li F."/>
        </authorList>
    </citation>
    <scope>NUCLEOTIDE SEQUENCE [LARGE SCALE GENOMIC DNA]</scope>
    <source>
        <strain evidence="2 3">Gsoil 097</strain>
    </source>
</reference>
<sequence>MLATLRRDQRGETLVEVLVTVVILGLAGTAIMGAVALSARASDLNRKQATAGSYVRGVVETVQNYVAAGGYQTCGAAGVYATYLNNNPALVDLPPGYTLTQPAKVDTWDGTTSTWSTCASAASDYGVQRVRFQLLKAGTDGRPDSVESLYVILRKPCSGSVPTPC</sequence>
<keyword evidence="1" id="KW-0472">Membrane</keyword>
<dbReference type="AlphaFoldDB" id="A0A3N0CG13"/>
<accession>A0A3N0CG13</accession>